<feature type="compositionally biased region" description="Low complexity" evidence="7">
    <location>
        <begin position="9"/>
        <end position="19"/>
    </location>
</feature>
<organism evidence="9 10">
    <name type="scientific">Tuber borchii</name>
    <name type="common">White truffle</name>
    <dbReference type="NCBI Taxonomy" id="42251"/>
    <lineage>
        <taxon>Eukaryota</taxon>
        <taxon>Fungi</taxon>
        <taxon>Dikarya</taxon>
        <taxon>Ascomycota</taxon>
        <taxon>Pezizomycotina</taxon>
        <taxon>Pezizomycetes</taxon>
        <taxon>Pezizales</taxon>
        <taxon>Tuberaceae</taxon>
        <taxon>Tuber</taxon>
    </lineage>
</organism>
<dbReference type="SUPFAM" id="SSF46785">
    <property type="entry name" value="Winged helix' DNA-binding domain"/>
    <property type="match status" value="1"/>
</dbReference>
<dbReference type="PRINTS" id="PR00056">
    <property type="entry name" value="HSFDOMAIN"/>
</dbReference>
<feature type="region of interest" description="Disordered" evidence="7">
    <location>
        <begin position="497"/>
        <end position="530"/>
    </location>
</feature>
<dbReference type="InterPro" id="IPR036388">
    <property type="entry name" value="WH-like_DNA-bd_sf"/>
</dbReference>
<evidence type="ECO:0000259" key="8">
    <source>
        <dbReference type="SMART" id="SM00415"/>
    </source>
</evidence>
<dbReference type="STRING" id="42251.A0A2T6ZAL5"/>
<protein>
    <recommendedName>
        <fullName evidence="8">HSF-type DNA-binding domain-containing protein</fullName>
    </recommendedName>
</protein>
<dbReference type="GO" id="GO:0005634">
    <property type="term" value="C:nucleus"/>
    <property type="evidence" value="ECO:0007669"/>
    <property type="project" value="UniProtKB-SubCell"/>
</dbReference>
<keyword evidence="10" id="KW-1185">Reference proteome</keyword>
<comment type="subcellular location">
    <subcellularLocation>
        <location evidence="1">Nucleus</location>
    </subcellularLocation>
</comment>
<dbReference type="GO" id="GO:0003700">
    <property type="term" value="F:DNA-binding transcription factor activity"/>
    <property type="evidence" value="ECO:0007669"/>
    <property type="project" value="InterPro"/>
</dbReference>
<evidence type="ECO:0000256" key="1">
    <source>
        <dbReference type="ARBA" id="ARBA00004123"/>
    </source>
</evidence>
<dbReference type="PANTHER" id="PTHR10015">
    <property type="entry name" value="HEAT SHOCK TRANSCRIPTION FACTOR"/>
    <property type="match status" value="1"/>
</dbReference>
<dbReference type="Pfam" id="PF00447">
    <property type="entry name" value="HSF_DNA-bind"/>
    <property type="match status" value="1"/>
</dbReference>
<dbReference type="FunFam" id="1.10.10.10:FF:000173">
    <property type="entry name" value="Heat shock transcription factor Hsf1"/>
    <property type="match status" value="1"/>
</dbReference>
<dbReference type="OrthoDB" id="60033at2759"/>
<dbReference type="SMART" id="SM00415">
    <property type="entry name" value="HSF"/>
    <property type="match status" value="1"/>
</dbReference>
<dbReference type="EMBL" id="NESQ01000517">
    <property type="protein sequence ID" value="PUU72509.1"/>
    <property type="molecule type" value="Genomic_DNA"/>
</dbReference>
<feature type="compositionally biased region" description="Low complexity" evidence="7">
    <location>
        <begin position="731"/>
        <end position="743"/>
    </location>
</feature>
<feature type="domain" description="HSF-type DNA-binding" evidence="8">
    <location>
        <begin position="194"/>
        <end position="301"/>
    </location>
</feature>
<dbReference type="InterPro" id="IPR000232">
    <property type="entry name" value="HSF_DNA-bd"/>
</dbReference>
<feature type="coiled-coil region" evidence="6">
    <location>
        <begin position="625"/>
        <end position="662"/>
    </location>
</feature>
<keyword evidence="4" id="KW-0539">Nucleus</keyword>
<dbReference type="Proteomes" id="UP000244722">
    <property type="component" value="Unassembled WGS sequence"/>
</dbReference>
<feature type="region of interest" description="Disordered" evidence="7">
    <location>
        <begin position="543"/>
        <end position="624"/>
    </location>
</feature>
<accession>A0A2T6ZAL5</accession>
<feature type="region of interest" description="Disordered" evidence="7">
    <location>
        <begin position="268"/>
        <end position="287"/>
    </location>
</feature>
<keyword evidence="3" id="KW-0238">DNA-binding</keyword>
<feature type="region of interest" description="Disordered" evidence="7">
    <location>
        <begin position="725"/>
        <end position="766"/>
    </location>
</feature>
<feature type="compositionally biased region" description="Basic and acidic residues" evidence="7">
    <location>
        <begin position="344"/>
        <end position="354"/>
    </location>
</feature>
<dbReference type="Gene3D" id="1.10.10.10">
    <property type="entry name" value="Winged helix-like DNA-binding domain superfamily/Winged helix DNA-binding domain"/>
    <property type="match status" value="1"/>
</dbReference>
<proteinExistence type="inferred from homology"/>
<comment type="similarity">
    <text evidence="2 5">Belongs to the HSF family.</text>
</comment>
<feature type="region of interest" description="Disordered" evidence="7">
    <location>
        <begin position="297"/>
        <end position="366"/>
    </location>
</feature>
<evidence type="ECO:0000313" key="9">
    <source>
        <dbReference type="EMBL" id="PUU72509.1"/>
    </source>
</evidence>
<evidence type="ECO:0000256" key="6">
    <source>
        <dbReference type="SAM" id="Coils"/>
    </source>
</evidence>
<feature type="region of interest" description="Disordered" evidence="7">
    <location>
        <begin position="1"/>
        <end position="38"/>
    </location>
</feature>
<feature type="compositionally biased region" description="Acidic residues" evidence="7">
    <location>
        <begin position="317"/>
        <end position="328"/>
    </location>
</feature>
<dbReference type="PANTHER" id="PTHR10015:SF427">
    <property type="entry name" value="HEAT SHOCK FACTOR PROTEIN"/>
    <property type="match status" value="1"/>
</dbReference>
<evidence type="ECO:0000313" key="10">
    <source>
        <dbReference type="Proteomes" id="UP000244722"/>
    </source>
</evidence>
<comment type="caution">
    <text evidence="9">The sequence shown here is derived from an EMBL/GenBank/DDBJ whole genome shotgun (WGS) entry which is preliminary data.</text>
</comment>
<gene>
    <name evidence="9" type="ORF">B9Z19DRAFT_660509</name>
</gene>
<evidence type="ECO:0000256" key="4">
    <source>
        <dbReference type="ARBA" id="ARBA00023242"/>
    </source>
</evidence>
<evidence type="ECO:0000256" key="7">
    <source>
        <dbReference type="SAM" id="MobiDB-lite"/>
    </source>
</evidence>
<evidence type="ECO:0000256" key="5">
    <source>
        <dbReference type="RuleBase" id="RU004020"/>
    </source>
</evidence>
<dbReference type="GO" id="GO:0043565">
    <property type="term" value="F:sequence-specific DNA binding"/>
    <property type="evidence" value="ECO:0007669"/>
    <property type="project" value="InterPro"/>
</dbReference>
<evidence type="ECO:0000256" key="3">
    <source>
        <dbReference type="ARBA" id="ARBA00023125"/>
    </source>
</evidence>
<sequence length="766" mass="82109">MTTPPHPQSQPSGSSNNNTRGRKRPAPGTSAPILSSVPATAEPTLITDSGMNYLSLPTAPAGISSAGPGGNLYAAGSGLADSFLAGRSDVDQNTAATQAGAINLPITANDSTGRLARVNRPGNTLIRMPYPLATAGAMAQGLVAPGVQMNLLNGSGGTTNMGQVMGPGPQSDGLDPFDRDLHMRIEKMRKKRASIPPFVQKLSSFVNDPKTDALIRWSPSGNSFLVLDEDEFSRTLIPDLFKHNNYASFVRQLNMYGFHKVVGLADGSLKTSEQRSKPPSEYENPYFKRGQPDLMWLISKPKGKPNKKRKNKQDPDTDKEDDLSDGGEGEFGAGGVGVGYLEGPKTDNQGDGHHQQGGSGGRGSRPDLQTLIQQLEAVKNHQAMISAAIGRLRKDHNQLYEQSVAFQTLHDRHEHSISAILTFLATVYDKSLGGHINGAFNNLFTQNQVEHGHGLHSQGVGSVVGNTGGAILTPARPAQGVARTPQMARRRQLLLENGPPGQISEEDSNPGISSGNSQPPKPNGSPIVQNFQTYQSPSIQELVTPTHDNRNPSPHQEQQQQQQQQHQHHGSNLQNYPSPIFSLPDSPTAQSTPQMGRPSTSPVLAKSTLTPRSFNRTLPVSGVNSKSLQDHNAQLAQKAKQIEELEELQAAQNRNVDGLMDMIHGFEDGNSIGELDSFLNWDPSQDFGAGVDGQQISDVADMNEFLGFQDSDGLGANVGDLLPGQLLGADPSTVAPSPATSSVGSRPREELEEDVEEVTPKRRRLG</sequence>
<reference evidence="9 10" key="1">
    <citation type="submission" date="2017-04" db="EMBL/GenBank/DDBJ databases">
        <title>Draft genome sequence of Tuber borchii Vittad., a whitish edible truffle.</title>
        <authorList>
            <consortium name="DOE Joint Genome Institute"/>
            <person name="Murat C."/>
            <person name="Kuo A."/>
            <person name="Barry K.W."/>
            <person name="Clum A."/>
            <person name="Dockter R.B."/>
            <person name="Fauchery L."/>
            <person name="Iotti M."/>
            <person name="Kohler A."/>
            <person name="Labutti K."/>
            <person name="Lindquist E.A."/>
            <person name="Lipzen A."/>
            <person name="Ohm R.A."/>
            <person name="Wang M."/>
            <person name="Grigoriev I.V."/>
            <person name="Zambonelli A."/>
            <person name="Martin F.M."/>
        </authorList>
    </citation>
    <scope>NUCLEOTIDE SEQUENCE [LARGE SCALE GENOMIC DNA]</scope>
    <source>
        <strain evidence="9 10">Tbo3840</strain>
    </source>
</reference>
<feature type="compositionally biased region" description="Basic residues" evidence="7">
    <location>
        <begin position="301"/>
        <end position="311"/>
    </location>
</feature>
<keyword evidence="6" id="KW-0175">Coiled coil</keyword>
<feature type="compositionally biased region" description="Low complexity" evidence="7">
    <location>
        <begin position="555"/>
        <end position="565"/>
    </location>
</feature>
<feature type="compositionally biased region" description="Polar residues" evidence="7">
    <location>
        <begin position="585"/>
        <end position="624"/>
    </location>
</feature>
<evidence type="ECO:0000256" key="2">
    <source>
        <dbReference type="ARBA" id="ARBA00006403"/>
    </source>
</evidence>
<dbReference type="InterPro" id="IPR036390">
    <property type="entry name" value="WH_DNA-bd_sf"/>
</dbReference>
<name>A0A2T6ZAL5_TUBBO</name>
<dbReference type="AlphaFoldDB" id="A0A2T6ZAL5"/>
<feature type="compositionally biased region" description="Gly residues" evidence="7">
    <location>
        <begin position="329"/>
        <end position="340"/>
    </location>
</feature>